<protein>
    <recommendedName>
        <fullName evidence="5 7">Arsenate reductase</fullName>
        <ecNumber evidence="4 7">1.20.4.1</ecNumber>
    </recommendedName>
</protein>
<dbReference type="InterPro" id="IPR006659">
    <property type="entry name" value="Arsenate_reductase"/>
</dbReference>
<evidence type="ECO:0000256" key="3">
    <source>
        <dbReference type="ARBA" id="ARBA00023002"/>
    </source>
</evidence>
<dbReference type="PATRIC" id="fig|257313.5.peg.1407"/>
<evidence type="ECO:0000256" key="6">
    <source>
        <dbReference type="PROSITE-ProRule" id="PRU01282"/>
    </source>
</evidence>
<dbReference type="SUPFAM" id="SSF52833">
    <property type="entry name" value="Thioredoxin-like"/>
    <property type="match status" value="1"/>
</dbReference>
<keyword evidence="2" id="KW-0059">Arsenical resistance</keyword>
<dbReference type="eggNOG" id="COG1393">
    <property type="taxonomic scope" value="Bacteria"/>
</dbReference>
<dbReference type="HOGENOM" id="CLU_116644_0_0_4"/>
<comment type="catalytic activity">
    <reaction evidence="7">
        <text>[glutaredoxin]-dithiol + arsenate + glutathione + H(+) = glutathionyl-S-S-[glutaredoxin] + arsenite + H2O</text>
        <dbReference type="Rhea" id="RHEA:22016"/>
        <dbReference type="Rhea" id="RHEA-COMP:10729"/>
        <dbReference type="Rhea" id="RHEA-COMP:17668"/>
        <dbReference type="ChEBI" id="CHEBI:15377"/>
        <dbReference type="ChEBI" id="CHEBI:15378"/>
        <dbReference type="ChEBI" id="CHEBI:29242"/>
        <dbReference type="ChEBI" id="CHEBI:29950"/>
        <dbReference type="ChEBI" id="CHEBI:48597"/>
        <dbReference type="ChEBI" id="CHEBI:57925"/>
        <dbReference type="ChEBI" id="CHEBI:146199"/>
        <dbReference type="EC" id="1.20.4.1"/>
    </reaction>
</comment>
<dbReference type="GO" id="GO:0008794">
    <property type="term" value="F:arsenate reductase (glutaredoxin) activity"/>
    <property type="evidence" value="ECO:0007669"/>
    <property type="project" value="UniProtKB-UniRule"/>
</dbReference>
<dbReference type="GO" id="GO:0046685">
    <property type="term" value="P:response to arsenic-containing substance"/>
    <property type="evidence" value="ECO:0007669"/>
    <property type="project" value="UniProtKB-KW"/>
</dbReference>
<dbReference type="CDD" id="cd03034">
    <property type="entry name" value="ArsC_ArsC"/>
    <property type="match status" value="1"/>
</dbReference>
<sequence length="121" mass="13502">MFHRGVCMSATIYHNPRCSTSRNVLQMLRDAGIEPTIIEYLKTPPSRQTLAGLIQQSGLSVREAVRAKEPIYQELGLDGVDDEGLLDAMVDNPILINRPFVITERGARLCRPAESVREILP</sequence>
<dbReference type="InterPro" id="IPR006660">
    <property type="entry name" value="Arsenate_reductase-like"/>
</dbReference>
<dbReference type="EMBL" id="BX640414">
    <property type="protein sequence ID" value="CAE41602.1"/>
    <property type="molecule type" value="Genomic_DNA"/>
</dbReference>
<keyword evidence="9" id="KW-1185">Reference proteome</keyword>
<accession>Q7VYL3</accession>
<dbReference type="Pfam" id="PF03960">
    <property type="entry name" value="ArsC"/>
    <property type="match status" value="1"/>
</dbReference>
<evidence type="ECO:0000313" key="9">
    <source>
        <dbReference type="Proteomes" id="UP000002676"/>
    </source>
</evidence>
<dbReference type="AlphaFoldDB" id="Q7VYL3"/>
<dbReference type="Gene3D" id="3.40.30.10">
    <property type="entry name" value="Glutaredoxin"/>
    <property type="match status" value="1"/>
</dbReference>
<dbReference type="Proteomes" id="UP000002676">
    <property type="component" value="Chromosome"/>
</dbReference>
<evidence type="ECO:0000256" key="7">
    <source>
        <dbReference type="RuleBase" id="RU362029"/>
    </source>
</evidence>
<name>Q7VYL3_BORPE</name>
<evidence type="ECO:0000256" key="1">
    <source>
        <dbReference type="ARBA" id="ARBA00007198"/>
    </source>
</evidence>
<comment type="similarity">
    <text evidence="1 6 7">Belongs to the ArsC family.</text>
</comment>
<evidence type="ECO:0000313" key="8">
    <source>
        <dbReference type="EMBL" id="CAE41602.1"/>
    </source>
</evidence>
<keyword evidence="3 7" id="KW-0560">Oxidoreductase</keyword>
<evidence type="ECO:0000256" key="5">
    <source>
        <dbReference type="ARBA" id="ARBA00039879"/>
    </source>
</evidence>
<dbReference type="InterPro" id="IPR036249">
    <property type="entry name" value="Thioredoxin-like_sf"/>
</dbReference>
<dbReference type="STRING" id="257313.BP1306"/>
<evidence type="ECO:0000256" key="4">
    <source>
        <dbReference type="ARBA" id="ARBA00038969"/>
    </source>
</evidence>
<organism evidence="8 9">
    <name type="scientific">Bordetella pertussis (strain Tohama I / ATCC BAA-589 / NCTC 13251)</name>
    <dbReference type="NCBI Taxonomy" id="257313"/>
    <lineage>
        <taxon>Bacteria</taxon>
        <taxon>Pseudomonadati</taxon>
        <taxon>Pseudomonadota</taxon>
        <taxon>Betaproteobacteria</taxon>
        <taxon>Burkholderiales</taxon>
        <taxon>Alcaligenaceae</taxon>
        <taxon>Bordetella</taxon>
    </lineage>
</organism>
<dbReference type="PANTHER" id="PTHR30041:SF5">
    <property type="entry name" value="ARSENATE REDUCTASE-RELATED"/>
    <property type="match status" value="1"/>
</dbReference>
<dbReference type="NCBIfam" id="TIGR00014">
    <property type="entry name" value="arsC"/>
    <property type="match status" value="1"/>
</dbReference>
<dbReference type="KEGG" id="bpe:BP1306"/>
<dbReference type="PaxDb" id="257313-BP1306"/>
<dbReference type="EC" id="1.20.4.1" evidence="4 7"/>
<proteinExistence type="inferred from homology"/>
<dbReference type="PROSITE" id="PS51353">
    <property type="entry name" value="ARSC"/>
    <property type="match status" value="1"/>
</dbReference>
<dbReference type="PANTHER" id="PTHR30041">
    <property type="entry name" value="ARSENATE REDUCTASE"/>
    <property type="match status" value="1"/>
</dbReference>
<evidence type="ECO:0000256" key="2">
    <source>
        <dbReference type="ARBA" id="ARBA00022849"/>
    </source>
</evidence>
<gene>
    <name evidence="8" type="primary">arsC</name>
    <name evidence="8" type="synonym">arsG</name>
    <name evidence="8" type="ordered locus">BP1306</name>
</gene>
<reference evidence="9" key="1">
    <citation type="journal article" date="2003" name="Nat. Genet.">
        <title>Comparative analysis of the genome sequences of Bordetella pertussis, Bordetella parapertussis and Bordetella bronchiseptica.</title>
        <authorList>
            <person name="Parkhill J."/>
            <person name="Sebaihia M."/>
            <person name="Preston A."/>
            <person name="Murphy L.D."/>
            <person name="Thomson N.R."/>
            <person name="Harris D.E."/>
            <person name="Holden M.T.G."/>
            <person name="Churcher C.M."/>
            <person name="Bentley S.D."/>
            <person name="Mungall K.L."/>
            <person name="Cerdeno-Tarraga A.-M."/>
            <person name="Temple L."/>
            <person name="James K.D."/>
            <person name="Harris B."/>
            <person name="Quail M.A."/>
            <person name="Achtman M."/>
            <person name="Atkin R."/>
            <person name="Baker S."/>
            <person name="Basham D."/>
            <person name="Bason N."/>
            <person name="Cherevach I."/>
            <person name="Chillingworth T."/>
            <person name="Collins M."/>
            <person name="Cronin A."/>
            <person name="Davis P."/>
            <person name="Doggett J."/>
            <person name="Feltwell T."/>
            <person name="Goble A."/>
            <person name="Hamlin N."/>
            <person name="Hauser H."/>
            <person name="Holroyd S."/>
            <person name="Jagels K."/>
            <person name="Leather S."/>
            <person name="Moule S."/>
            <person name="Norberczak H."/>
            <person name="O'Neil S."/>
            <person name="Ormond D."/>
            <person name="Price C."/>
            <person name="Rabbinowitsch E."/>
            <person name="Rutter S."/>
            <person name="Sanders M."/>
            <person name="Saunders D."/>
            <person name="Seeger K."/>
            <person name="Sharp S."/>
            <person name="Simmonds M."/>
            <person name="Skelton J."/>
            <person name="Squares R."/>
            <person name="Squares S."/>
            <person name="Stevens K."/>
            <person name="Unwin L."/>
            <person name="Whitehead S."/>
            <person name="Barrell B.G."/>
            <person name="Maskell D.J."/>
        </authorList>
    </citation>
    <scope>NUCLEOTIDE SEQUENCE [LARGE SCALE GENOMIC DNA]</scope>
    <source>
        <strain evidence="9">Tohama I / ATCC BAA-589 / NCTC 13251</strain>
    </source>
</reference>